<evidence type="ECO:0000313" key="4">
    <source>
        <dbReference type="EMBL" id="MDE1460836.1"/>
    </source>
</evidence>
<feature type="domain" description="L-lysine epsilon oxidase C-terminal" evidence="3">
    <location>
        <begin position="352"/>
        <end position="499"/>
    </location>
</feature>
<accession>A0ABT5U394</accession>
<gene>
    <name evidence="4" type="ORF">ORQ98_02525</name>
</gene>
<sequence length="650" mass="74172">MSDKEVCSYAVYPAIGIARVGNSPDEYFIGPEAPGETINKNKSFKDDKGRVKRQVARFRVYGLNAKGKVVREIVNEGDTQIAWRVELANRKAIGYQFNNAMDLGDIALESQLRNASITNWDERRQDLLIAPGQRHIKGCNKGNQAEYRFDNGKFFGKKVYLGELRTDKKGRLLVLGGRGESASYDGAEATTFANNDGWHDDVSDGPVRATVTIKGKEFEAKPAMVAVTPPNFGPGLRGVVTMYDVVADLFYRENVLELPKQVEFWRDIYPIFQRLVENQAVNEGIYFMFGQNSPGDFNNPQLLDKLISPDREQGPLREYIFKQFRDPNKDKRQDAKQPPFYGDAFGDFDSAPDVNLSVTKTQYQQLKEWAKGNFKVGNKQDDPEKLQDIPIEKQGAALTATNLLECLGGPFHPGIELTWFLRRLSMWDLSNKHDPFRLNIMKEGETVRDDYGPILRPKHALKDMFNESGPGTLTRFMGIPWQTDEASCRSGYDTATYLPTPSFWSARVPNQVLSTRSLERIEDKQLPIGQRIKHMDHRQDWLRFFQGGYQPQINAMVQHWSEIGIIRRRQVENTDQDAGIPNVLWVESEVAKRFTEDDPSYKQLLMIENLAGVEPKAEDIINEQCGIDKQLADKSDQNPPRRRVYRRDEI</sequence>
<feature type="region of interest" description="Disordered" evidence="1">
    <location>
        <begin position="631"/>
        <end position="650"/>
    </location>
</feature>
<protein>
    <submittedName>
        <fullName evidence="4">LodA/GoxA family CTQ-dependent oxidase</fullName>
    </submittedName>
</protein>
<evidence type="ECO:0000259" key="3">
    <source>
        <dbReference type="Pfam" id="PF18417"/>
    </source>
</evidence>
<reference evidence="4 5" key="1">
    <citation type="submission" date="2022-11" db="EMBL/GenBank/DDBJ databases">
        <title>Spartinivicinus poritis sp. nov., isolated from scleractinian coral Porites lutea.</title>
        <authorList>
            <person name="Zhang G."/>
            <person name="Cai L."/>
            <person name="Wei Q."/>
        </authorList>
    </citation>
    <scope>NUCLEOTIDE SEQUENCE [LARGE SCALE GENOMIC DNA]</scope>
    <source>
        <strain evidence="4 5">A2-2</strain>
    </source>
</reference>
<dbReference type="EMBL" id="JAPMOU010000002">
    <property type="protein sequence ID" value="MDE1460836.1"/>
    <property type="molecule type" value="Genomic_DNA"/>
</dbReference>
<dbReference type="Pfam" id="PF18417">
    <property type="entry name" value="LodA_C"/>
    <property type="match status" value="1"/>
</dbReference>
<dbReference type="Proteomes" id="UP001528823">
    <property type="component" value="Unassembled WGS sequence"/>
</dbReference>
<dbReference type="Pfam" id="PF17990">
    <property type="entry name" value="LodA_N"/>
    <property type="match status" value="1"/>
</dbReference>
<dbReference type="InterPro" id="IPR041173">
    <property type="entry name" value="LodA_C"/>
</dbReference>
<evidence type="ECO:0000256" key="1">
    <source>
        <dbReference type="SAM" id="MobiDB-lite"/>
    </source>
</evidence>
<dbReference type="RefSeq" id="WP_274687205.1">
    <property type="nucleotide sequence ID" value="NZ_JAPMOU010000002.1"/>
</dbReference>
<dbReference type="CDD" id="cd14731">
    <property type="entry name" value="LodA_like_1"/>
    <property type="match status" value="1"/>
</dbReference>
<name>A0ABT5U394_9GAMM</name>
<keyword evidence="5" id="KW-1185">Reference proteome</keyword>
<evidence type="ECO:0000313" key="5">
    <source>
        <dbReference type="Proteomes" id="UP001528823"/>
    </source>
</evidence>
<dbReference type="InterPro" id="IPR041168">
    <property type="entry name" value="LodA_N"/>
</dbReference>
<feature type="compositionally biased region" description="Basic residues" evidence="1">
    <location>
        <begin position="640"/>
        <end position="650"/>
    </location>
</feature>
<feature type="domain" description="L-Lysine epsilon oxidase N-terminal" evidence="2">
    <location>
        <begin position="12"/>
        <end position="227"/>
    </location>
</feature>
<evidence type="ECO:0000259" key="2">
    <source>
        <dbReference type="Pfam" id="PF17990"/>
    </source>
</evidence>
<dbReference type="InterPro" id="IPR033798">
    <property type="entry name" value="LodA-like"/>
</dbReference>
<organism evidence="4 5">
    <name type="scientific">Spartinivicinus poritis</name>
    <dbReference type="NCBI Taxonomy" id="2994640"/>
    <lineage>
        <taxon>Bacteria</taxon>
        <taxon>Pseudomonadati</taxon>
        <taxon>Pseudomonadota</taxon>
        <taxon>Gammaproteobacteria</taxon>
        <taxon>Oceanospirillales</taxon>
        <taxon>Zooshikellaceae</taxon>
        <taxon>Spartinivicinus</taxon>
    </lineage>
</organism>
<proteinExistence type="predicted"/>
<comment type="caution">
    <text evidence="4">The sequence shown here is derived from an EMBL/GenBank/DDBJ whole genome shotgun (WGS) entry which is preliminary data.</text>
</comment>